<organism evidence="2 3">
    <name type="scientific">Pyrodictium abyssi</name>
    <dbReference type="NCBI Taxonomy" id="54256"/>
    <lineage>
        <taxon>Archaea</taxon>
        <taxon>Thermoproteota</taxon>
        <taxon>Thermoprotei</taxon>
        <taxon>Desulfurococcales</taxon>
        <taxon>Pyrodictiaceae</taxon>
        <taxon>Pyrodictium</taxon>
    </lineage>
</organism>
<name>A0ABN6ZP39_9CREN</name>
<dbReference type="Proteomes" id="UP001341135">
    <property type="component" value="Chromosome"/>
</dbReference>
<gene>
    <name evidence="2" type="ORF">PABY_15360</name>
</gene>
<keyword evidence="1" id="KW-0472">Membrane</keyword>
<protein>
    <submittedName>
        <fullName evidence="2">Uncharacterized protein</fullName>
    </submittedName>
</protein>
<keyword evidence="3" id="KW-1185">Reference proteome</keyword>
<proteinExistence type="predicted"/>
<reference evidence="2 3" key="1">
    <citation type="submission" date="2023-09" db="EMBL/GenBank/DDBJ databases">
        <title>Pyrofollis japonicus gen. nov. sp. nov., a novel member of the family Pyrodictiaceae isolated from the Iheya North hydrothermal field.</title>
        <authorList>
            <person name="Miyazaki U."/>
            <person name="Sanari M."/>
            <person name="Tame A."/>
            <person name="Kitajima M."/>
            <person name="Okamoto A."/>
            <person name="Sawayama S."/>
            <person name="Miyazaki J."/>
            <person name="Takai K."/>
            <person name="Nakagawa S."/>
        </authorList>
    </citation>
    <scope>NUCLEOTIDE SEQUENCE [LARGE SCALE GENOMIC DNA]</scope>
    <source>
        <strain evidence="2 3">AV2</strain>
    </source>
</reference>
<evidence type="ECO:0000256" key="1">
    <source>
        <dbReference type="SAM" id="Phobius"/>
    </source>
</evidence>
<dbReference type="GeneID" id="89289546"/>
<feature type="transmembrane region" description="Helical" evidence="1">
    <location>
        <begin position="12"/>
        <end position="32"/>
    </location>
</feature>
<keyword evidence="1" id="KW-1133">Transmembrane helix</keyword>
<evidence type="ECO:0000313" key="3">
    <source>
        <dbReference type="Proteomes" id="UP001341135"/>
    </source>
</evidence>
<dbReference type="RefSeq" id="WP_338248835.1">
    <property type="nucleotide sequence ID" value="NZ_AP028907.1"/>
</dbReference>
<accession>A0ABN6ZP39</accession>
<dbReference type="EMBL" id="AP028907">
    <property type="protein sequence ID" value="BES81969.1"/>
    <property type="molecule type" value="Genomic_DNA"/>
</dbReference>
<sequence>MAAHKRWVQARYIASFLALVAAVATCILYNHLAASSRYGADETPAPAGMEYANGYCTMTNQSLHCSLYIVAYRALLMKTISIGLGGTATNVTIPWGGICIQREAFITVDAGMRRNKAEGLIAVMPSPGAALELAFNASTLLDLVGKLSGPQLLSTYTIQVPSGTASSIELKGVAPSTSTAYYLAVSPLDSRLYGVLHAKLFIGQETVAWERAVDGHIGSFIVPLGGVAGVNATSAYSRLIIAYSSGGGIDSAEFTVRLYSSEPLVLGLILDDGSIVRVSIPVISLGG</sequence>
<evidence type="ECO:0000313" key="2">
    <source>
        <dbReference type="EMBL" id="BES81969.1"/>
    </source>
</evidence>
<keyword evidence="1" id="KW-0812">Transmembrane</keyword>